<evidence type="ECO:0000313" key="2">
    <source>
        <dbReference type="EMBL" id="SFK23673.1"/>
    </source>
</evidence>
<gene>
    <name evidence="2" type="ORF">SAMN04488518_103185</name>
</gene>
<comment type="caution">
    <text evidence="2">The sequence shown here is derived from an EMBL/GenBank/DDBJ whole genome shotgun (WGS) entry which is preliminary data.</text>
</comment>
<keyword evidence="3" id="KW-1185">Reference proteome</keyword>
<reference evidence="2 3" key="1">
    <citation type="submission" date="2016-10" db="EMBL/GenBank/DDBJ databases">
        <authorList>
            <person name="Varghese N."/>
            <person name="Submissions S."/>
        </authorList>
    </citation>
    <scope>NUCLEOTIDE SEQUENCE [LARGE SCALE GENOMIC DNA]</scope>
    <source>
        <strain evidence="2 3">DSM 16392</strain>
    </source>
</reference>
<organism evidence="2 3">
    <name type="scientific">Pseudovibrio ascidiaceicola</name>
    <dbReference type="NCBI Taxonomy" id="285279"/>
    <lineage>
        <taxon>Bacteria</taxon>
        <taxon>Pseudomonadati</taxon>
        <taxon>Pseudomonadota</taxon>
        <taxon>Alphaproteobacteria</taxon>
        <taxon>Hyphomicrobiales</taxon>
        <taxon>Stappiaceae</taxon>
        <taxon>Pseudovibrio</taxon>
    </lineage>
</organism>
<feature type="signal peptide" evidence="1">
    <location>
        <begin position="1"/>
        <end position="26"/>
    </location>
</feature>
<evidence type="ECO:0000256" key="1">
    <source>
        <dbReference type="SAM" id="SignalP"/>
    </source>
</evidence>
<dbReference type="Proteomes" id="UP000199598">
    <property type="component" value="Unassembled WGS sequence"/>
</dbReference>
<sequence>MTKLHFGLGTIALIATSLFLTTAPQAAPSKNVSGEVLVPLNFIIGLKEDGSSDPAVTEACEKKYEFGMGKEVFVEYQISPTQNRAVALVESTEVRLTPLGIPETYSFTSDKMPDILKSKGFLRVIFTMEDDFDDEVVHIIAAGDQPTDKCFLSTEAFKLRQ</sequence>
<keyword evidence="1" id="KW-0732">Signal</keyword>
<feature type="chain" id="PRO_5045391396" evidence="1">
    <location>
        <begin position="27"/>
        <end position="161"/>
    </location>
</feature>
<name>A0A1I3XW12_9HYPH</name>
<protein>
    <submittedName>
        <fullName evidence="2">Uncharacterized protein</fullName>
    </submittedName>
</protein>
<dbReference type="EMBL" id="FOSK01000003">
    <property type="protein sequence ID" value="SFK23673.1"/>
    <property type="molecule type" value="Genomic_DNA"/>
</dbReference>
<dbReference type="RefSeq" id="WP_093518175.1">
    <property type="nucleotide sequence ID" value="NZ_FOSK01000003.1"/>
</dbReference>
<evidence type="ECO:0000313" key="3">
    <source>
        <dbReference type="Proteomes" id="UP000199598"/>
    </source>
</evidence>
<accession>A0A1I3XW12</accession>
<proteinExistence type="predicted"/>